<dbReference type="RefSeq" id="WP_179633797.1">
    <property type="nucleotide sequence ID" value="NZ_JACCFH010000001.1"/>
</dbReference>
<dbReference type="InterPro" id="IPR004089">
    <property type="entry name" value="MCPsignal_dom"/>
</dbReference>
<gene>
    <name evidence="5" type="ORF">BDD16_001962</name>
</gene>
<comment type="similarity">
    <text evidence="2">Belongs to the methyl-accepting chemotaxis (MCP) protein family.</text>
</comment>
<dbReference type="PROSITE" id="PS50111">
    <property type="entry name" value="CHEMOTAXIS_TRANSDUC_2"/>
    <property type="match status" value="1"/>
</dbReference>
<dbReference type="InterPro" id="IPR051310">
    <property type="entry name" value="MCP_chemotaxis"/>
</dbReference>
<evidence type="ECO:0000256" key="3">
    <source>
        <dbReference type="PROSITE-ProRule" id="PRU00284"/>
    </source>
</evidence>
<proteinExistence type="inferred from homology"/>
<comment type="caution">
    <text evidence="5">The sequence shown here is derived from an EMBL/GenBank/DDBJ whole genome shotgun (WGS) entry which is preliminary data.</text>
</comment>
<sequence>MKIMLTPSTFTPWRRLTWRDLGVLLVSALALLLQQLWPERVTWTGVMEMLGGLLIGLVLGRFQKPLQTAGQGTAHQVVAQDIGTLHQALGILKAQVMTTIKTSEQAVLSMMERMQRVHGNVVQLHERIEQAVGHSHTLSADSLSGVERHTKAVNTLSEHQKAAESADLENRYRIRAVAKQVRQLMPLAELISNISRQTHLLSLNASIEAARAGPEGAGFKVVAAEVRNLSAQTEEAALQITRGILQAAEQIDREMAAAESTRAGDTTQQLGEIAHQIELMSRTLSETVPYLSELSGTMDSGIQLMTRDVIDTLGDMQFQDINRQMLEQVNSALSSLSDHFAQLYQLIDGQAPPPPVQLEELVTRWTENYVMQSQWSPHQQVQTNEKNVAMPTENNAMGPPIELF</sequence>
<dbReference type="PANTHER" id="PTHR43531">
    <property type="entry name" value="PROTEIN ICFG"/>
    <property type="match status" value="1"/>
</dbReference>
<organism evidence="5 6">
    <name type="scientific">Sphaerotilus montanus</name>
    <dbReference type="NCBI Taxonomy" id="522889"/>
    <lineage>
        <taxon>Bacteria</taxon>
        <taxon>Pseudomonadati</taxon>
        <taxon>Pseudomonadota</taxon>
        <taxon>Betaproteobacteria</taxon>
        <taxon>Burkholderiales</taxon>
        <taxon>Sphaerotilaceae</taxon>
        <taxon>Sphaerotilus</taxon>
    </lineage>
</organism>
<evidence type="ECO:0000313" key="5">
    <source>
        <dbReference type="EMBL" id="NYG32976.1"/>
    </source>
</evidence>
<accession>A0A7Y9QX02</accession>
<evidence type="ECO:0000313" key="6">
    <source>
        <dbReference type="Proteomes" id="UP000518288"/>
    </source>
</evidence>
<protein>
    <submittedName>
        <fullName evidence="5">Methyl-accepting chemotaxis protein</fullName>
    </submittedName>
</protein>
<name>A0A7Y9QX02_9BURK</name>
<dbReference type="GO" id="GO:0004888">
    <property type="term" value="F:transmembrane signaling receptor activity"/>
    <property type="evidence" value="ECO:0007669"/>
    <property type="project" value="InterPro"/>
</dbReference>
<dbReference type="AlphaFoldDB" id="A0A7Y9QX02"/>
<keyword evidence="6" id="KW-1185">Reference proteome</keyword>
<dbReference type="GO" id="GO:0007165">
    <property type="term" value="P:signal transduction"/>
    <property type="evidence" value="ECO:0007669"/>
    <property type="project" value="UniProtKB-KW"/>
</dbReference>
<dbReference type="GO" id="GO:0016020">
    <property type="term" value="C:membrane"/>
    <property type="evidence" value="ECO:0007669"/>
    <property type="project" value="InterPro"/>
</dbReference>
<evidence type="ECO:0000256" key="1">
    <source>
        <dbReference type="ARBA" id="ARBA00022500"/>
    </source>
</evidence>
<dbReference type="EMBL" id="JACCFH010000001">
    <property type="protein sequence ID" value="NYG32976.1"/>
    <property type="molecule type" value="Genomic_DNA"/>
</dbReference>
<dbReference type="SUPFAM" id="SSF58104">
    <property type="entry name" value="Methyl-accepting chemotaxis protein (MCP) signaling domain"/>
    <property type="match status" value="1"/>
</dbReference>
<dbReference type="PANTHER" id="PTHR43531:SF11">
    <property type="entry name" value="METHYL-ACCEPTING CHEMOTAXIS PROTEIN 3"/>
    <property type="match status" value="1"/>
</dbReference>
<dbReference type="Proteomes" id="UP000518288">
    <property type="component" value="Unassembled WGS sequence"/>
</dbReference>
<feature type="domain" description="Methyl-accepting transducer" evidence="4">
    <location>
        <begin position="174"/>
        <end position="337"/>
    </location>
</feature>
<keyword evidence="3" id="KW-0807">Transducer</keyword>
<dbReference type="PRINTS" id="PR00260">
    <property type="entry name" value="CHEMTRNSDUCR"/>
</dbReference>
<evidence type="ECO:0000256" key="2">
    <source>
        <dbReference type="ARBA" id="ARBA00029447"/>
    </source>
</evidence>
<dbReference type="GO" id="GO:0006935">
    <property type="term" value="P:chemotaxis"/>
    <property type="evidence" value="ECO:0007669"/>
    <property type="project" value="UniProtKB-KW"/>
</dbReference>
<dbReference type="Pfam" id="PF00015">
    <property type="entry name" value="MCPsignal"/>
    <property type="match status" value="1"/>
</dbReference>
<dbReference type="InterPro" id="IPR004090">
    <property type="entry name" value="Chemotax_Me-accpt_rcpt"/>
</dbReference>
<evidence type="ECO:0000259" key="4">
    <source>
        <dbReference type="PROSITE" id="PS50111"/>
    </source>
</evidence>
<dbReference type="Gene3D" id="1.10.287.950">
    <property type="entry name" value="Methyl-accepting chemotaxis protein"/>
    <property type="match status" value="1"/>
</dbReference>
<reference evidence="5 6" key="1">
    <citation type="submission" date="2020-07" db="EMBL/GenBank/DDBJ databases">
        <title>Genomic Encyclopedia of Archaeal and Bacterial Type Strains, Phase II (KMG-II): from individual species to whole genera.</title>
        <authorList>
            <person name="Goeker M."/>
        </authorList>
    </citation>
    <scope>NUCLEOTIDE SEQUENCE [LARGE SCALE GENOMIC DNA]</scope>
    <source>
        <strain evidence="5 6">DSM 21226</strain>
    </source>
</reference>
<keyword evidence="1" id="KW-0145">Chemotaxis</keyword>
<dbReference type="SMART" id="SM00283">
    <property type="entry name" value="MA"/>
    <property type="match status" value="1"/>
</dbReference>